<evidence type="ECO:0000313" key="3">
    <source>
        <dbReference type="EMBL" id="MBZ2198697.1"/>
    </source>
</evidence>
<dbReference type="EMBL" id="JAGSHT010000021">
    <property type="protein sequence ID" value="MBZ2198697.1"/>
    <property type="molecule type" value="Genomic_DNA"/>
</dbReference>
<evidence type="ECO:0000313" key="4">
    <source>
        <dbReference type="Proteomes" id="UP000826651"/>
    </source>
</evidence>
<keyword evidence="2" id="KW-1133">Transmembrane helix</keyword>
<name>A0ABS7SEN0_9MICO</name>
<accession>A0ABS7SEN0</accession>
<gene>
    <name evidence="3" type="ORF">KCQ71_21295</name>
</gene>
<sequence>MTVDEPGATNADGAHGPVADPRPGAARAEASSLDRGGGELDPNAEDDAPPSDPAAVLAMIAAQRAATRKGVEPNGPLLFGTWGVAWLIGYLILYFTYDEALGRAPAWGFVVFGLCLIAALVITAVHVARRVAGVRGVSAAEGAMYGWSWMIAFVAACLLFAGLSRAGASPDVMAIATNGVSALIVAVMYMAGGALWRQVRMFALGAWVGVVGGGAALVAQPNTYLVMALAGGGGFLVAAVGDLLVTRRRARRSRR</sequence>
<feature type="transmembrane region" description="Helical" evidence="2">
    <location>
        <begin position="224"/>
        <end position="245"/>
    </location>
</feature>
<evidence type="ECO:0000256" key="2">
    <source>
        <dbReference type="SAM" id="Phobius"/>
    </source>
</evidence>
<feature type="transmembrane region" description="Helical" evidence="2">
    <location>
        <begin position="77"/>
        <end position="95"/>
    </location>
</feature>
<keyword evidence="2" id="KW-0812">Transmembrane</keyword>
<feature type="transmembrane region" description="Helical" evidence="2">
    <location>
        <begin position="199"/>
        <end position="218"/>
    </location>
</feature>
<evidence type="ECO:0008006" key="5">
    <source>
        <dbReference type="Google" id="ProtNLM"/>
    </source>
</evidence>
<dbReference type="Proteomes" id="UP000826651">
    <property type="component" value="Unassembled WGS sequence"/>
</dbReference>
<feature type="transmembrane region" description="Helical" evidence="2">
    <location>
        <begin position="172"/>
        <end position="192"/>
    </location>
</feature>
<feature type="region of interest" description="Disordered" evidence="1">
    <location>
        <begin position="1"/>
        <end position="49"/>
    </location>
</feature>
<reference evidence="3 4" key="1">
    <citation type="submission" date="2021-04" db="EMBL/GenBank/DDBJ databases">
        <title>Ruania sp. nov., isolated from sandy soil of mangrove forest.</title>
        <authorList>
            <person name="Ge X."/>
            <person name="Huang R."/>
            <person name="Liu W."/>
        </authorList>
    </citation>
    <scope>NUCLEOTIDE SEQUENCE [LARGE SCALE GENOMIC DNA]</scope>
    <source>
        <strain evidence="3 4">N2-46</strain>
    </source>
</reference>
<evidence type="ECO:0000256" key="1">
    <source>
        <dbReference type="SAM" id="MobiDB-lite"/>
    </source>
</evidence>
<protein>
    <recommendedName>
        <fullName evidence="5">Transporter</fullName>
    </recommendedName>
</protein>
<keyword evidence="4" id="KW-1185">Reference proteome</keyword>
<keyword evidence="2" id="KW-0472">Membrane</keyword>
<organism evidence="3 4">
    <name type="scientific">Occultella gossypii</name>
    <dbReference type="NCBI Taxonomy" id="2800820"/>
    <lineage>
        <taxon>Bacteria</taxon>
        <taxon>Bacillati</taxon>
        <taxon>Actinomycetota</taxon>
        <taxon>Actinomycetes</taxon>
        <taxon>Micrococcales</taxon>
        <taxon>Ruaniaceae</taxon>
        <taxon>Occultella</taxon>
    </lineage>
</organism>
<feature type="transmembrane region" description="Helical" evidence="2">
    <location>
        <begin position="147"/>
        <end position="166"/>
    </location>
</feature>
<proteinExistence type="predicted"/>
<comment type="caution">
    <text evidence="3">The sequence shown here is derived from an EMBL/GenBank/DDBJ whole genome shotgun (WGS) entry which is preliminary data.</text>
</comment>
<feature type="transmembrane region" description="Helical" evidence="2">
    <location>
        <begin position="107"/>
        <end position="127"/>
    </location>
</feature>
<dbReference type="RefSeq" id="WP_223409932.1">
    <property type="nucleotide sequence ID" value="NZ_JAGSHT010000021.1"/>
</dbReference>